<dbReference type="Proteomes" id="UP000199250">
    <property type="component" value="Unassembled WGS sequence"/>
</dbReference>
<feature type="region of interest" description="Disordered" evidence="5">
    <location>
        <begin position="165"/>
        <end position="214"/>
    </location>
</feature>
<feature type="compositionally biased region" description="Basic and acidic residues" evidence="5">
    <location>
        <begin position="205"/>
        <end position="214"/>
    </location>
</feature>
<proteinExistence type="predicted"/>
<gene>
    <name evidence="7" type="ORF">SAMN04244572_00797</name>
</gene>
<sequence length="214" mass="22140">MGIFKSLAWSGFAAAIGAGVVYSGLIEVGADVPHSAPVHAVLETLRERSIAVRAEDIQVPSLGDEALIRAGAGNYDAMCVGCHLAPGLGETELSRGLYPAPPNLSRVGSGGNPAGAFWVIKHGIKSSAMPAWGRSMADQHIWELVAFVERLPSLDAEAYRSLVASSSGHRHGGGESLSQGHGGSHHEDSAPAAGQGEAPASKTHIHADGKRHVH</sequence>
<organism evidence="7 8">
    <name type="scientific">Azotobacter beijerinckii</name>
    <dbReference type="NCBI Taxonomy" id="170623"/>
    <lineage>
        <taxon>Bacteria</taxon>
        <taxon>Pseudomonadati</taxon>
        <taxon>Pseudomonadota</taxon>
        <taxon>Gammaproteobacteria</taxon>
        <taxon>Pseudomonadales</taxon>
        <taxon>Pseudomonadaceae</taxon>
        <taxon>Azotobacter</taxon>
    </lineage>
</organism>
<dbReference type="InterPro" id="IPR009056">
    <property type="entry name" value="Cyt_c-like_dom"/>
</dbReference>
<dbReference type="GO" id="GO:0009055">
    <property type="term" value="F:electron transfer activity"/>
    <property type="evidence" value="ECO:0007669"/>
    <property type="project" value="InterPro"/>
</dbReference>
<dbReference type="EMBL" id="FNYQ01000008">
    <property type="protein sequence ID" value="SEI54519.1"/>
    <property type="molecule type" value="Genomic_DNA"/>
</dbReference>
<dbReference type="Pfam" id="PF13442">
    <property type="entry name" value="Cytochrome_CBB3"/>
    <property type="match status" value="1"/>
</dbReference>
<dbReference type="InterPro" id="IPR036909">
    <property type="entry name" value="Cyt_c-like_dom_sf"/>
</dbReference>
<name>A0A1H6RFB6_9GAMM</name>
<evidence type="ECO:0000256" key="4">
    <source>
        <dbReference type="PROSITE-ProRule" id="PRU00433"/>
    </source>
</evidence>
<evidence type="ECO:0000256" key="2">
    <source>
        <dbReference type="ARBA" id="ARBA00022723"/>
    </source>
</evidence>
<dbReference type="SUPFAM" id="SSF46626">
    <property type="entry name" value="Cytochrome c"/>
    <property type="match status" value="1"/>
</dbReference>
<dbReference type="GO" id="GO:0020037">
    <property type="term" value="F:heme binding"/>
    <property type="evidence" value="ECO:0007669"/>
    <property type="project" value="InterPro"/>
</dbReference>
<evidence type="ECO:0000313" key="7">
    <source>
        <dbReference type="EMBL" id="SEI54519.1"/>
    </source>
</evidence>
<evidence type="ECO:0000259" key="6">
    <source>
        <dbReference type="PROSITE" id="PS51007"/>
    </source>
</evidence>
<keyword evidence="3 4" id="KW-0408">Iron</keyword>
<evidence type="ECO:0000256" key="1">
    <source>
        <dbReference type="ARBA" id="ARBA00022617"/>
    </source>
</evidence>
<dbReference type="OrthoDB" id="9765171at2"/>
<protein>
    <submittedName>
        <fullName evidence="7">Cytochrome C oxidase, cbb3-type, subunit III</fullName>
    </submittedName>
</protein>
<accession>A0A1H6RFB6</accession>
<dbReference type="GO" id="GO:0046872">
    <property type="term" value="F:metal ion binding"/>
    <property type="evidence" value="ECO:0007669"/>
    <property type="project" value="UniProtKB-KW"/>
</dbReference>
<evidence type="ECO:0000313" key="8">
    <source>
        <dbReference type="Proteomes" id="UP000199250"/>
    </source>
</evidence>
<evidence type="ECO:0000256" key="3">
    <source>
        <dbReference type="ARBA" id="ARBA00023004"/>
    </source>
</evidence>
<keyword evidence="2 4" id="KW-0479">Metal-binding</keyword>
<dbReference type="Gene3D" id="1.10.760.10">
    <property type="entry name" value="Cytochrome c-like domain"/>
    <property type="match status" value="1"/>
</dbReference>
<dbReference type="AlphaFoldDB" id="A0A1H6RFB6"/>
<keyword evidence="1 4" id="KW-0349">Heme</keyword>
<dbReference type="RefSeq" id="WP_090730174.1">
    <property type="nucleotide sequence ID" value="NZ_FNYQ01000008.1"/>
</dbReference>
<dbReference type="PROSITE" id="PS51007">
    <property type="entry name" value="CYTC"/>
    <property type="match status" value="1"/>
</dbReference>
<reference evidence="7 8" key="1">
    <citation type="submission" date="2016-10" db="EMBL/GenBank/DDBJ databases">
        <authorList>
            <person name="de Groot N.N."/>
        </authorList>
    </citation>
    <scope>NUCLEOTIDE SEQUENCE [LARGE SCALE GENOMIC DNA]</scope>
    <source>
        <strain evidence="7 8">DSM 373</strain>
    </source>
</reference>
<evidence type="ECO:0000256" key="5">
    <source>
        <dbReference type="SAM" id="MobiDB-lite"/>
    </source>
</evidence>
<feature type="domain" description="Cytochrome c" evidence="6">
    <location>
        <begin position="66"/>
        <end position="152"/>
    </location>
</feature>